<evidence type="ECO:0000313" key="1">
    <source>
        <dbReference type="EMBL" id="KGF71856.1"/>
    </source>
</evidence>
<keyword evidence="2" id="KW-1185">Reference proteome</keyword>
<name>A0A098TIK1_9CYAN</name>
<reference evidence="1 2" key="1">
    <citation type="journal article" date="2014" name="Mol. Ecol.">
        <title>Evolution of Synechococcus.</title>
        <authorList>
            <person name="Dvorak P."/>
            <person name="Casamatta D."/>
            <person name="Hasler P."/>
            <person name="Poulickova A."/>
            <person name="Ondrej V."/>
            <person name="Sanges R."/>
        </authorList>
    </citation>
    <scope>NUCLEOTIDE SEQUENCE [LARGE SCALE GENOMIC DNA]</scope>
    <source>
        <strain evidence="1 2">CAUP A 1101</strain>
    </source>
</reference>
<evidence type="ECO:0000313" key="2">
    <source>
        <dbReference type="Proteomes" id="UP000030170"/>
    </source>
</evidence>
<dbReference type="AlphaFoldDB" id="A0A098TIK1"/>
<dbReference type="Proteomes" id="UP000030170">
    <property type="component" value="Unassembled WGS sequence"/>
</dbReference>
<sequence>MDAQKALIQIWEQRRASDDQISNAALDRLGAIKPAKPAETPNYSFDLEYLRSRLRVLLYALSNSELHREDAIRTLDSICVDQGKFLADLKQ</sequence>
<accession>A0A098TIK1</accession>
<comment type="caution">
    <text evidence="1">The sequence shown here is derived from an EMBL/GenBank/DDBJ whole genome shotgun (WGS) entry which is preliminary data.</text>
</comment>
<proteinExistence type="predicted"/>
<dbReference type="EMBL" id="JJML01000046">
    <property type="protein sequence ID" value="KGF71856.1"/>
    <property type="molecule type" value="Genomic_DNA"/>
</dbReference>
<protein>
    <submittedName>
        <fullName evidence="1">Uncharacterized protein</fullName>
    </submittedName>
</protein>
<gene>
    <name evidence="1" type="ORF">DO97_14525</name>
</gene>
<organism evidence="1 2">
    <name type="scientific">Neosynechococcus sphagnicola sy1</name>
    <dbReference type="NCBI Taxonomy" id="1497020"/>
    <lineage>
        <taxon>Bacteria</taxon>
        <taxon>Bacillati</taxon>
        <taxon>Cyanobacteriota</taxon>
        <taxon>Cyanophyceae</taxon>
        <taxon>Neosynechococcales</taxon>
        <taxon>Neosynechococcaceae</taxon>
        <taxon>Neosynechococcus</taxon>
    </lineage>
</organism>